<gene>
    <name evidence="4" type="ORF">ACFSQ3_07340</name>
</gene>
<dbReference type="PANTHER" id="PTHR44591:SF3">
    <property type="entry name" value="RESPONSE REGULATORY DOMAIN-CONTAINING PROTEIN"/>
    <property type="match status" value="1"/>
</dbReference>
<protein>
    <submittedName>
        <fullName evidence="4">Response regulator</fullName>
    </submittedName>
</protein>
<organism evidence="4 5">
    <name type="scientific">Sphingobacterium corticis</name>
    <dbReference type="NCBI Taxonomy" id="1812823"/>
    <lineage>
        <taxon>Bacteria</taxon>
        <taxon>Pseudomonadati</taxon>
        <taxon>Bacteroidota</taxon>
        <taxon>Sphingobacteriia</taxon>
        <taxon>Sphingobacteriales</taxon>
        <taxon>Sphingobacteriaceae</taxon>
        <taxon>Sphingobacterium</taxon>
    </lineage>
</organism>
<dbReference type="InterPro" id="IPR011006">
    <property type="entry name" value="CheY-like_superfamily"/>
</dbReference>
<sequence length="128" mass="14458">MAFKKKIMICDDDAGIVNMLEMLLEFAGDYSVESDTDSLHIHEKLLTEKPDLLLVDLWMPVVSGDQVIKRVRETRELAYLPIIAISASPDGEQIALDAGADLFLAKPFDMDEILAKLDHYLHEEDQQI</sequence>
<evidence type="ECO:0000259" key="3">
    <source>
        <dbReference type="PROSITE" id="PS50110"/>
    </source>
</evidence>
<evidence type="ECO:0000256" key="2">
    <source>
        <dbReference type="PROSITE-ProRule" id="PRU00169"/>
    </source>
</evidence>
<dbReference type="SMART" id="SM00448">
    <property type="entry name" value="REC"/>
    <property type="match status" value="1"/>
</dbReference>
<dbReference type="Gene3D" id="3.40.50.2300">
    <property type="match status" value="1"/>
</dbReference>
<name>A0ABW5NLN4_9SPHI</name>
<dbReference type="InterPro" id="IPR050595">
    <property type="entry name" value="Bact_response_regulator"/>
</dbReference>
<evidence type="ECO:0000313" key="5">
    <source>
        <dbReference type="Proteomes" id="UP001597393"/>
    </source>
</evidence>
<dbReference type="SUPFAM" id="SSF52172">
    <property type="entry name" value="CheY-like"/>
    <property type="match status" value="1"/>
</dbReference>
<feature type="modified residue" description="4-aspartylphosphate" evidence="2">
    <location>
        <position position="56"/>
    </location>
</feature>
<dbReference type="EMBL" id="JBHUMA010000006">
    <property type="protein sequence ID" value="MFD2598762.1"/>
    <property type="molecule type" value="Genomic_DNA"/>
</dbReference>
<dbReference type="RefSeq" id="WP_380868892.1">
    <property type="nucleotide sequence ID" value="NZ_JBHUMA010000006.1"/>
</dbReference>
<dbReference type="Pfam" id="PF00072">
    <property type="entry name" value="Response_reg"/>
    <property type="match status" value="1"/>
</dbReference>
<proteinExistence type="predicted"/>
<dbReference type="PANTHER" id="PTHR44591">
    <property type="entry name" value="STRESS RESPONSE REGULATOR PROTEIN 1"/>
    <property type="match status" value="1"/>
</dbReference>
<reference evidence="5" key="1">
    <citation type="journal article" date="2019" name="Int. J. Syst. Evol. Microbiol.">
        <title>The Global Catalogue of Microorganisms (GCM) 10K type strain sequencing project: providing services to taxonomists for standard genome sequencing and annotation.</title>
        <authorList>
            <consortium name="The Broad Institute Genomics Platform"/>
            <consortium name="The Broad Institute Genome Sequencing Center for Infectious Disease"/>
            <person name="Wu L."/>
            <person name="Ma J."/>
        </authorList>
    </citation>
    <scope>NUCLEOTIDE SEQUENCE [LARGE SCALE GENOMIC DNA]</scope>
    <source>
        <strain evidence="5">KCTC 42248</strain>
    </source>
</reference>
<keyword evidence="1 2" id="KW-0597">Phosphoprotein</keyword>
<evidence type="ECO:0000313" key="4">
    <source>
        <dbReference type="EMBL" id="MFD2598762.1"/>
    </source>
</evidence>
<dbReference type="Proteomes" id="UP001597393">
    <property type="component" value="Unassembled WGS sequence"/>
</dbReference>
<feature type="domain" description="Response regulatory" evidence="3">
    <location>
        <begin position="6"/>
        <end position="121"/>
    </location>
</feature>
<evidence type="ECO:0000256" key="1">
    <source>
        <dbReference type="ARBA" id="ARBA00022553"/>
    </source>
</evidence>
<dbReference type="InterPro" id="IPR001789">
    <property type="entry name" value="Sig_transdc_resp-reg_receiver"/>
</dbReference>
<dbReference type="PROSITE" id="PS50110">
    <property type="entry name" value="RESPONSE_REGULATORY"/>
    <property type="match status" value="1"/>
</dbReference>
<accession>A0ABW5NLN4</accession>
<comment type="caution">
    <text evidence="4">The sequence shown here is derived from an EMBL/GenBank/DDBJ whole genome shotgun (WGS) entry which is preliminary data.</text>
</comment>
<keyword evidence="5" id="KW-1185">Reference proteome</keyword>